<name>A0A9P5M0K6_9HELO</name>
<evidence type="ECO:0000313" key="4">
    <source>
        <dbReference type="Proteomes" id="UP000710849"/>
    </source>
</evidence>
<dbReference type="Proteomes" id="UP000710849">
    <property type="component" value="Unassembled WGS sequence"/>
</dbReference>
<dbReference type="EMBL" id="RCSW01000018">
    <property type="protein sequence ID" value="KAF7934193.1"/>
    <property type="molecule type" value="Genomic_DNA"/>
</dbReference>
<dbReference type="RefSeq" id="XP_038730150.1">
    <property type="nucleotide sequence ID" value="XM_038879068.1"/>
</dbReference>
<reference evidence="3 4" key="1">
    <citation type="journal article" date="2020" name="Genome Biol. Evol.">
        <title>Comparative genomics of Sclerotiniaceae.</title>
        <authorList>
            <person name="Valero Jimenez C.A."/>
            <person name="Steentjes M."/>
            <person name="Scholten O.E."/>
            <person name="Van Kan J.A.L."/>
        </authorList>
    </citation>
    <scope>NUCLEOTIDE SEQUENCE [LARGE SCALE GENOMIC DNA]</scope>
    <source>
        <strain evidence="3 4">MUCL 94</strain>
    </source>
</reference>
<organism evidence="3 4">
    <name type="scientific">Botrytis byssoidea</name>
    <dbReference type="NCBI Taxonomy" id="139641"/>
    <lineage>
        <taxon>Eukaryota</taxon>
        <taxon>Fungi</taxon>
        <taxon>Dikarya</taxon>
        <taxon>Ascomycota</taxon>
        <taxon>Pezizomycotina</taxon>
        <taxon>Leotiomycetes</taxon>
        <taxon>Helotiales</taxon>
        <taxon>Sclerotiniaceae</taxon>
        <taxon>Botrytis</taxon>
    </lineage>
</organism>
<feature type="coiled-coil region" evidence="1">
    <location>
        <begin position="203"/>
        <end position="230"/>
    </location>
</feature>
<evidence type="ECO:0000256" key="2">
    <source>
        <dbReference type="SAM" id="MobiDB-lite"/>
    </source>
</evidence>
<dbReference type="GeneID" id="62152141"/>
<accession>A0A9P5M0K6</accession>
<feature type="region of interest" description="Disordered" evidence="2">
    <location>
        <begin position="279"/>
        <end position="317"/>
    </location>
</feature>
<sequence length="342" mass="39990">MASLPVSENKYLRHIGQLTTNCNCKENHIICHHRSLIVASAVKKAKIVVEPKVGRCKCLGFESTIPAPQPETYTGHLAVLRNPTHGEWKSRPHRYLSPTLCNTSPHYVQRFVEPPVREMLLEGKWPGKRHEFTLGKAQEDDIKAMQDIEESLRKEKIKRETKRKNSYKFEHNMEILMIKILEVRWNRDKEEESCEYLETLVGVKESEEQQREFEEQKKEYLLAQEKLKKKREGYVQSALRILKEAYAAEDQSYRYAEWVGQKNDLVLGDLGDCLEEQDKKEWRDQERKREEEWEKRKREGGDGVKKQKKEGADGEVAKDVKTEWVDESLSLHLDISGGKKIS</sequence>
<dbReference type="AlphaFoldDB" id="A0A9P5M0K6"/>
<protein>
    <submittedName>
        <fullName evidence="3">Uncharacterized protein</fullName>
    </submittedName>
</protein>
<gene>
    <name evidence="3" type="ORF">EAE97_008553</name>
</gene>
<comment type="caution">
    <text evidence="3">The sequence shown here is derived from an EMBL/GenBank/DDBJ whole genome shotgun (WGS) entry which is preliminary data.</text>
</comment>
<proteinExistence type="predicted"/>
<keyword evidence="4" id="KW-1185">Reference proteome</keyword>
<evidence type="ECO:0000256" key="1">
    <source>
        <dbReference type="SAM" id="Coils"/>
    </source>
</evidence>
<keyword evidence="1" id="KW-0175">Coiled coil</keyword>
<evidence type="ECO:0000313" key="3">
    <source>
        <dbReference type="EMBL" id="KAF7934193.1"/>
    </source>
</evidence>